<dbReference type="AlphaFoldDB" id="A0A1G7UGL6"/>
<dbReference type="RefSeq" id="WP_090593927.1">
    <property type="nucleotide sequence ID" value="NZ_FNCS01000003.1"/>
</dbReference>
<feature type="active site" evidence="2">
    <location>
        <position position="46"/>
    </location>
</feature>
<dbReference type="InterPro" id="IPR003719">
    <property type="entry name" value="Phenazine_PhzF-like"/>
</dbReference>
<protein>
    <submittedName>
        <fullName evidence="3">Trans-2,3-dihydro-3-hydroxyanthranilate isomerase</fullName>
    </submittedName>
</protein>
<proteinExistence type="inferred from homology"/>
<gene>
    <name evidence="3" type="ORF">SAMN04487974_10358</name>
</gene>
<dbReference type="Gene3D" id="3.10.310.10">
    <property type="entry name" value="Diaminopimelate Epimerase, Chain A, domain 1"/>
    <property type="match status" value="2"/>
</dbReference>
<dbReference type="PANTHER" id="PTHR13774">
    <property type="entry name" value="PHENAZINE BIOSYNTHESIS PROTEIN"/>
    <property type="match status" value="1"/>
</dbReference>
<accession>A0A1G7UGL6</accession>
<keyword evidence="4" id="KW-1185">Reference proteome</keyword>
<organism evidence="3 4">
    <name type="scientific">Pelagibacterium luteolum</name>
    <dbReference type="NCBI Taxonomy" id="440168"/>
    <lineage>
        <taxon>Bacteria</taxon>
        <taxon>Pseudomonadati</taxon>
        <taxon>Pseudomonadota</taxon>
        <taxon>Alphaproteobacteria</taxon>
        <taxon>Hyphomicrobiales</taxon>
        <taxon>Devosiaceae</taxon>
        <taxon>Pelagibacterium</taxon>
    </lineage>
</organism>
<dbReference type="PANTHER" id="PTHR13774:SF32">
    <property type="entry name" value="ANTISENSE-ENHANCING SEQUENCE 1"/>
    <property type="match status" value="1"/>
</dbReference>
<dbReference type="PIRSF" id="PIRSF016184">
    <property type="entry name" value="PhzC_PhzF"/>
    <property type="match status" value="1"/>
</dbReference>
<dbReference type="NCBIfam" id="TIGR00654">
    <property type="entry name" value="PhzF_family"/>
    <property type="match status" value="1"/>
</dbReference>
<evidence type="ECO:0000256" key="1">
    <source>
        <dbReference type="ARBA" id="ARBA00008270"/>
    </source>
</evidence>
<dbReference type="EMBL" id="FNCS01000003">
    <property type="protein sequence ID" value="SDG46706.1"/>
    <property type="molecule type" value="Genomic_DNA"/>
</dbReference>
<dbReference type="OrthoDB" id="9788221at2"/>
<keyword evidence="3" id="KW-0413">Isomerase</keyword>
<sequence length="297" mass="32045">MKLPYYLLDVFTRDRLSGNPLAVVLKADELSGARMQSIAREFNLSETVFVLAPQNERHNARLRIFSPVTEMPFAGHPTVGATVLLGLQSRLTAVRLELGVGLVTAVLERTDKRTGEAKFTLPHLPERLDCDLDIDQVAARLGLATSDIGCDGMMPSRYSAGVSFYLVPLKDARALEAITLERRGWADTFPGERNSVYVYTATPNERGNDYAARMFHIAHGSGEDAATGSAAAALIGQLADSGLYGDGHHALRLRQGREMGRPSEIAVQFNIEGGVLKHAGIGGSAVVLAEGMIDLDD</sequence>
<comment type="similarity">
    <text evidence="1">Belongs to the PhzF family.</text>
</comment>
<dbReference type="Pfam" id="PF02567">
    <property type="entry name" value="PhzC-PhzF"/>
    <property type="match status" value="1"/>
</dbReference>
<evidence type="ECO:0000313" key="3">
    <source>
        <dbReference type="EMBL" id="SDG46706.1"/>
    </source>
</evidence>
<evidence type="ECO:0000313" key="4">
    <source>
        <dbReference type="Proteomes" id="UP000199495"/>
    </source>
</evidence>
<dbReference type="GO" id="GO:0005737">
    <property type="term" value="C:cytoplasm"/>
    <property type="evidence" value="ECO:0007669"/>
    <property type="project" value="TreeGrafter"/>
</dbReference>
<dbReference type="STRING" id="440168.SAMN04487974_10358"/>
<dbReference type="GO" id="GO:0016853">
    <property type="term" value="F:isomerase activity"/>
    <property type="evidence" value="ECO:0007669"/>
    <property type="project" value="UniProtKB-KW"/>
</dbReference>
<dbReference type="Proteomes" id="UP000199495">
    <property type="component" value="Unassembled WGS sequence"/>
</dbReference>
<evidence type="ECO:0000256" key="2">
    <source>
        <dbReference type="PIRSR" id="PIRSR016184-1"/>
    </source>
</evidence>
<name>A0A1G7UGL6_9HYPH</name>
<dbReference type="SUPFAM" id="SSF54506">
    <property type="entry name" value="Diaminopimelate epimerase-like"/>
    <property type="match status" value="1"/>
</dbReference>
<reference evidence="3 4" key="1">
    <citation type="submission" date="2016-10" db="EMBL/GenBank/DDBJ databases">
        <authorList>
            <person name="de Groot N.N."/>
        </authorList>
    </citation>
    <scope>NUCLEOTIDE SEQUENCE [LARGE SCALE GENOMIC DNA]</scope>
    <source>
        <strain evidence="3 4">CGMCC 1.10267</strain>
    </source>
</reference>